<dbReference type="PATRIC" id="fig|2702.101.peg.907"/>
<accession>A0A135Z530</accession>
<evidence type="ECO:0000256" key="2">
    <source>
        <dbReference type="ARBA" id="ARBA00005684"/>
    </source>
</evidence>
<keyword evidence="5 10" id="KW-0328">Glycosyltransferase</keyword>
<comment type="caution">
    <text evidence="12">The sequence shown here is derived from an EMBL/GenBank/DDBJ whole genome shotgun (WGS) entry which is preliminary data.</text>
</comment>
<gene>
    <name evidence="12" type="ORF">HMPREF3230_00928</name>
</gene>
<dbReference type="EMBL" id="LSRC01000037">
    <property type="protein sequence ID" value="KXI16770.1"/>
    <property type="molecule type" value="Genomic_DNA"/>
</dbReference>
<dbReference type="PANTHER" id="PTHR32438:SF5">
    <property type="entry name" value="4-ALPHA-GLUCANOTRANSFERASE DPE1, CHLOROPLASTIC_AMYLOPLASTIC"/>
    <property type="match status" value="1"/>
</dbReference>
<evidence type="ECO:0000313" key="13">
    <source>
        <dbReference type="Proteomes" id="UP000070505"/>
    </source>
</evidence>
<dbReference type="InterPro" id="IPR003385">
    <property type="entry name" value="Glyco_hydro_77"/>
</dbReference>
<dbReference type="PANTHER" id="PTHR32438">
    <property type="entry name" value="4-ALPHA-GLUCANOTRANSFERASE DPE1, CHLOROPLASTIC/AMYLOPLASTIC"/>
    <property type="match status" value="1"/>
</dbReference>
<dbReference type="Pfam" id="PF21226">
    <property type="entry name" value="MalQ_N"/>
    <property type="match status" value="1"/>
</dbReference>
<organism evidence="12 13">
    <name type="scientific">Gardnerella vaginalis</name>
    <dbReference type="NCBI Taxonomy" id="2702"/>
    <lineage>
        <taxon>Bacteria</taxon>
        <taxon>Bacillati</taxon>
        <taxon>Actinomycetota</taxon>
        <taxon>Actinomycetes</taxon>
        <taxon>Bifidobacteriales</taxon>
        <taxon>Bifidobacteriaceae</taxon>
        <taxon>Gardnerella</taxon>
    </lineage>
</organism>
<evidence type="ECO:0000256" key="9">
    <source>
        <dbReference type="ARBA" id="ARBA00031501"/>
    </source>
</evidence>
<evidence type="ECO:0000256" key="4">
    <source>
        <dbReference type="ARBA" id="ARBA00020295"/>
    </source>
</evidence>
<comment type="catalytic activity">
    <reaction evidence="1 10">
        <text>Transfers a segment of a (1-&gt;4)-alpha-D-glucan to a new position in an acceptor, which may be glucose or a (1-&gt;4)-alpha-D-glucan.</text>
        <dbReference type="EC" id="2.4.1.25"/>
    </reaction>
</comment>
<feature type="domain" description="MalQ N-terminal beta-sandwich" evidence="11">
    <location>
        <begin position="80"/>
        <end position="171"/>
    </location>
</feature>
<dbReference type="SUPFAM" id="SSF51445">
    <property type="entry name" value="(Trans)glycosidases"/>
    <property type="match status" value="1"/>
</dbReference>
<dbReference type="AlphaFoldDB" id="A0A135Z530"/>
<keyword evidence="6 10" id="KW-0808">Transferase</keyword>
<sequence length="724" mass="80872">MENMNNKVEEEVSVKPLTQLAELMGIGIHFVGADGVEHNTDDDVLKSVLDALGVDAHDDEAIDTSIKNILSERHTRLVAPTVLHIVGKEDTVKINTGILEYPTAKIILENGEQYKSELSIEPNNNDVAFPVNGTFVATSLLKIPADLPMGYHTLRISVADRTEESTLISAPERIETLDSIESDGKQIWGWMAQLYSIRSSKSWGVGDYADLAKLLVEAKEKTGADFVLVNPLHASEPVAPLTPSPYLPIARSMLNVTYIHPESIPEYDSLDESDKNTISQLHSQVEPLNNDSQIIDRDSMWRVKMHALWIIFKSGLSETRAKDFEDFKRAYGERLESYATWCLCYDKWGAPKGKDDWESCLNKDSKEIRDLAERFPDTLEFYRWLEWVAFTQLHDAQVQARKAGMRIGIMSDMAVGVHPAGSEVWWNPERFAHGACVGAPPDYFNQNGQNWSQPPLHPLELERTGFKVYRDMVHGMFASAGAVRIDHILGLFRLWWIPENSTPKNGAYVYYDADIMLGILAIEATRAGGVVVGEDLGVLPSNAIEVLAKKAVLGCTVEWFEARDGVFRNPSKWREMTLASVNTHDLPPAAGYLRYEHVDIRERLHLLTGSVEDFRAGAVAEHNAMLKMLIEGGFLDKKIAENESEHEQDIVEALYRALKAAPSRLLAASIVDATGERRSQNQPGTSDEYPNWRIPLADGDGNPVSLDNLFDLPRVQSLAKIMNA</sequence>
<dbReference type="NCBIfam" id="TIGR00217">
    <property type="entry name" value="malQ"/>
    <property type="match status" value="1"/>
</dbReference>
<dbReference type="Pfam" id="PF02446">
    <property type="entry name" value="Glyco_hydro_77"/>
    <property type="match status" value="1"/>
</dbReference>
<evidence type="ECO:0000256" key="6">
    <source>
        <dbReference type="ARBA" id="ARBA00022679"/>
    </source>
</evidence>
<dbReference type="Gene3D" id="3.20.20.80">
    <property type="entry name" value="Glycosidases"/>
    <property type="match status" value="1"/>
</dbReference>
<evidence type="ECO:0000256" key="7">
    <source>
        <dbReference type="ARBA" id="ARBA00023277"/>
    </source>
</evidence>
<evidence type="ECO:0000256" key="10">
    <source>
        <dbReference type="RuleBase" id="RU361207"/>
    </source>
</evidence>
<dbReference type="GO" id="GO:0005975">
    <property type="term" value="P:carbohydrate metabolic process"/>
    <property type="evidence" value="ECO:0007669"/>
    <property type="project" value="InterPro"/>
</dbReference>
<evidence type="ECO:0000259" key="11">
    <source>
        <dbReference type="Pfam" id="PF21226"/>
    </source>
</evidence>
<evidence type="ECO:0000313" key="12">
    <source>
        <dbReference type="EMBL" id="KXI16770.1"/>
    </source>
</evidence>
<evidence type="ECO:0000256" key="1">
    <source>
        <dbReference type="ARBA" id="ARBA00000439"/>
    </source>
</evidence>
<dbReference type="EC" id="2.4.1.25" evidence="3 10"/>
<evidence type="ECO:0000256" key="3">
    <source>
        <dbReference type="ARBA" id="ARBA00012560"/>
    </source>
</evidence>
<comment type="similarity">
    <text evidence="2 10">Belongs to the disproportionating enzyme family.</text>
</comment>
<keyword evidence="7 10" id="KW-0119">Carbohydrate metabolism</keyword>
<protein>
    <recommendedName>
        <fullName evidence="4 10">4-alpha-glucanotransferase</fullName>
        <ecNumber evidence="3 10">2.4.1.25</ecNumber>
    </recommendedName>
    <alternativeName>
        <fullName evidence="8 10">Amylomaltase</fullName>
    </alternativeName>
    <alternativeName>
        <fullName evidence="9 10">Disproportionating enzyme</fullName>
    </alternativeName>
</protein>
<evidence type="ECO:0000256" key="8">
    <source>
        <dbReference type="ARBA" id="ARBA00031423"/>
    </source>
</evidence>
<proteinExistence type="inferred from homology"/>
<dbReference type="InterPro" id="IPR017853">
    <property type="entry name" value="GH"/>
</dbReference>
<dbReference type="Proteomes" id="UP000070505">
    <property type="component" value="Unassembled WGS sequence"/>
</dbReference>
<name>A0A135Z530_GARVA</name>
<reference evidence="12 13" key="1">
    <citation type="submission" date="2016-02" db="EMBL/GenBank/DDBJ databases">
        <authorList>
            <person name="Wen L."/>
            <person name="He K."/>
            <person name="Yang H."/>
        </authorList>
    </citation>
    <scope>NUCLEOTIDE SEQUENCE [LARGE SCALE GENOMIC DNA]</scope>
    <source>
        <strain evidence="12 13">CMW7778B</strain>
    </source>
</reference>
<dbReference type="GO" id="GO:0004134">
    <property type="term" value="F:4-alpha-glucanotransferase activity"/>
    <property type="evidence" value="ECO:0007669"/>
    <property type="project" value="UniProtKB-EC"/>
</dbReference>
<evidence type="ECO:0000256" key="5">
    <source>
        <dbReference type="ARBA" id="ARBA00022676"/>
    </source>
</evidence>
<dbReference type="InterPro" id="IPR048458">
    <property type="entry name" value="MalQ_N"/>
</dbReference>